<keyword evidence="1" id="KW-0129">CBS domain</keyword>
<evidence type="ECO:0000313" key="4">
    <source>
        <dbReference type="Proteomes" id="UP001597083"/>
    </source>
</evidence>
<reference evidence="4" key="1">
    <citation type="journal article" date="2019" name="Int. J. Syst. Evol. Microbiol.">
        <title>The Global Catalogue of Microorganisms (GCM) 10K type strain sequencing project: providing services to taxonomists for standard genome sequencing and annotation.</title>
        <authorList>
            <consortium name="The Broad Institute Genomics Platform"/>
            <consortium name="The Broad Institute Genome Sequencing Center for Infectious Disease"/>
            <person name="Wu L."/>
            <person name="Ma J."/>
        </authorList>
    </citation>
    <scope>NUCLEOTIDE SEQUENCE [LARGE SCALE GENOMIC DNA]</scope>
    <source>
        <strain evidence="4">JCM 31696</strain>
    </source>
</reference>
<name>A0ABW3CTD0_9ACTN</name>
<dbReference type="Pfam" id="PF00571">
    <property type="entry name" value="CBS"/>
    <property type="match status" value="1"/>
</dbReference>
<keyword evidence="4" id="KW-1185">Reference proteome</keyword>
<evidence type="ECO:0000259" key="2">
    <source>
        <dbReference type="PROSITE" id="PS51371"/>
    </source>
</evidence>
<proteinExistence type="predicted"/>
<dbReference type="CDD" id="cd02205">
    <property type="entry name" value="CBS_pair_SF"/>
    <property type="match status" value="1"/>
</dbReference>
<evidence type="ECO:0000313" key="3">
    <source>
        <dbReference type="EMBL" id="MFD0857274.1"/>
    </source>
</evidence>
<dbReference type="InterPro" id="IPR000644">
    <property type="entry name" value="CBS_dom"/>
</dbReference>
<dbReference type="Gene3D" id="3.10.580.10">
    <property type="entry name" value="CBS-domain"/>
    <property type="match status" value="1"/>
</dbReference>
<dbReference type="Proteomes" id="UP001597083">
    <property type="component" value="Unassembled WGS sequence"/>
</dbReference>
<dbReference type="PROSITE" id="PS51371">
    <property type="entry name" value="CBS"/>
    <property type="match status" value="1"/>
</dbReference>
<accession>A0ABW3CTD0</accession>
<feature type="domain" description="CBS" evidence="2">
    <location>
        <begin position="247"/>
        <end position="303"/>
    </location>
</feature>
<dbReference type="EMBL" id="JBHTIR010004396">
    <property type="protein sequence ID" value="MFD0857274.1"/>
    <property type="molecule type" value="Genomic_DNA"/>
</dbReference>
<comment type="caution">
    <text evidence="3">The sequence shown here is derived from an EMBL/GenBank/DDBJ whole genome shotgun (WGS) entry which is preliminary data.</text>
</comment>
<evidence type="ECO:0000256" key="1">
    <source>
        <dbReference type="PROSITE-ProRule" id="PRU00703"/>
    </source>
</evidence>
<sequence>MGDLGRIQTRDELAAAVREAYPGVAHNVASNWTGQLWRFTQEIEPGDYVVMPRKTNPVTFAVGRVTGPYEYRADEPDGFQQVRKVEWIHTEVPNDAVKPDLRASLGSLLTVCRLRRNDAARRIAALASTGADPGRDDEEEVTSSEGLLADAASRDAGNLRKLTIRHLLQHWDAERRTSAVVETIKADLEAQGLTTRPPFTEGAIGTEIELVPISAEPGPAGEVNPEDVADTEDVSEPEPLTLGLGNLPSKLVTVPSSATLARAKTVMVERQFSQLGVVDQDGKYQGAVTWESIGRAHIAHADPCLKQAIVYPRVVDHDALLLDQLRVIYDDGFILVRDTDRVRVTGIITASDLTTEFGKLARPFVLVEEAENRLRRAADSAFEVDDLKAAAHPSNKAKVQRAADLTFGNYYYLLKDAERWSKLKWSIDQDILLDLIQKVGRIRNELMHFATDELSPDKYNSLNGLLNLLRTVDPDS</sequence>
<organism evidence="3 4">
    <name type="scientific">Actinomadura adrarensis</name>
    <dbReference type="NCBI Taxonomy" id="1819600"/>
    <lineage>
        <taxon>Bacteria</taxon>
        <taxon>Bacillati</taxon>
        <taxon>Actinomycetota</taxon>
        <taxon>Actinomycetes</taxon>
        <taxon>Streptosporangiales</taxon>
        <taxon>Thermomonosporaceae</taxon>
        <taxon>Actinomadura</taxon>
    </lineage>
</organism>
<protein>
    <submittedName>
        <fullName evidence="3">CBS domain-containing protein</fullName>
    </submittedName>
</protein>
<gene>
    <name evidence="3" type="ORF">ACFQ07_34035</name>
</gene>
<dbReference type="InterPro" id="IPR046342">
    <property type="entry name" value="CBS_dom_sf"/>
</dbReference>
<dbReference type="SUPFAM" id="SSF54631">
    <property type="entry name" value="CBS-domain pair"/>
    <property type="match status" value="1"/>
</dbReference>